<reference evidence="2 3" key="1">
    <citation type="journal article" date="2024" name="J Genomics">
        <title>Draft genome sequencing and assembly of Favolaschia claudopus CIRM-BRFM 2984 isolated from oak limbs.</title>
        <authorList>
            <person name="Navarro D."/>
            <person name="Drula E."/>
            <person name="Chaduli D."/>
            <person name="Cazenave R."/>
            <person name="Ahrendt S."/>
            <person name="Wang J."/>
            <person name="Lipzen A."/>
            <person name="Daum C."/>
            <person name="Barry K."/>
            <person name="Grigoriev I.V."/>
            <person name="Favel A."/>
            <person name="Rosso M.N."/>
            <person name="Martin F."/>
        </authorList>
    </citation>
    <scope>NUCLEOTIDE SEQUENCE [LARGE SCALE GENOMIC DNA]</scope>
    <source>
        <strain evidence="2 3">CIRM-BRFM 2984</strain>
    </source>
</reference>
<feature type="region of interest" description="Disordered" evidence="1">
    <location>
        <begin position="329"/>
        <end position="351"/>
    </location>
</feature>
<evidence type="ECO:0000256" key="1">
    <source>
        <dbReference type="SAM" id="MobiDB-lite"/>
    </source>
</evidence>
<accession>A0AAW0CKG0</accession>
<evidence type="ECO:0000313" key="3">
    <source>
        <dbReference type="Proteomes" id="UP001362999"/>
    </source>
</evidence>
<keyword evidence="3" id="KW-1185">Reference proteome</keyword>
<gene>
    <name evidence="2" type="ORF">R3P38DRAFT_2768733</name>
</gene>
<dbReference type="EMBL" id="JAWWNJ010000015">
    <property type="protein sequence ID" value="KAK7040428.1"/>
    <property type="molecule type" value="Genomic_DNA"/>
</dbReference>
<evidence type="ECO:0000313" key="2">
    <source>
        <dbReference type="EMBL" id="KAK7040428.1"/>
    </source>
</evidence>
<dbReference type="AlphaFoldDB" id="A0AAW0CKG0"/>
<dbReference type="Proteomes" id="UP001362999">
    <property type="component" value="Unassembled WGS sequence"/>
</dbReference>
<proteinExistence type="predicted"/>
<protein>
    <submittedName>
        <fullName evidence="2">Uncharacterized protein</fullName>
    </submittedName>
</protein>
<sequence>MQMIISEESARSFEKVVGANGRLLLALLLSRLKTPLISADRASKMFGVNIQTFHQSVNFWRGKLSDSDASRPSAQAISVRSGAIMTSLPFSWHRFPPFSVFPPLTAFVGTRLPRTCMPTATTSSHFGEPRLEESLRVQLAYLIRAKHHRARGLRGADYWNARIRRVQLRLREATNHRVDRDESDDAAIYVVRAEGTAITLAMREWLQHYRIPQNPLPPRPPQYYEQRLADLYTRLTEKQQKSKRQVDIVAAHPTPPPILAHKHYQKKRVALYARLTRKHNRRIQLAELDTLRKRAMAASARKWPPSRSQPQHPDNLALAAAWRGVEADRAAKEEARQAAEATQRRAEAEGRVAHLVERREAGRHRLGKFFP</sequence>
<comment type="caution">
    <text evidence="2">The sequence shown here is derived from an EMBL/GenBank/DDBJ whole genome shotgun (WGS) entry which is preliminary data.</text>
</comment>
<name>A0AAW0CKG0_9AGAR</name>
<organism evidence="2 3">
    <name type="scientific">Favolaschia claudopus</name>
    <dbReference type="NCBI Taxonomy" id="2862362"/>
    <lineage>
        <taxon>Eukaryota</taxon>
        <taxon>Fungi</taxon>
        <taxon>Dikarya</taxon>
        <taxon>Basidiomycota</taxon>
        <taxon>Agaricomycotina</taxon>
        <taxon>Agaricomycetes</taxon>
        <taxon>Agaricomycetidae</taxon>
        <taxon>Agaricales</taxon>
        <taxon>Marasmiineae</taxon>
        <taxon>Mycenaceae</taxon>
        <taxon>Favolaschia</taxon>
    </lineage>
</organism>